<dbReference type="PANTHER" id="PTHR32089:SF112">
    <property type="entry name" value="LYSOZYME-LIKE PROTEIN-RELATED"/>
    <property type="match status" value="1"/>
</dbReference>
<evidence type="ECO:0000256" key="2">
    <source>
        <dbReference type="ARBA" id="ARBA00023224"/>
    </source>
</evidence>
<evidence type="ECO:0000259" key="7">
    <source>
        <dbReference type="PROSITE" id="PS50885"/>
    </source>
</evidence>
<dbReference type="SMART" id="SM00304">
    <property type="entry name" value="HAMP"/>
    <property type="match status" value="2"/>
</dbReference>
<reference evidence="8 9" key="1">
    <citation type="submission" date="2016-10" db="EMBL/GenBank/DDBJ databases">
        <authorList>
            <person name="de Groot N.N."/>
        </authorList>
    </citation>
    <scope>NUCLEOTIDE SEQUENCE [LARGE SCALE GENOMIC DNA]</scope>
    <source>
        <strain evidence="8 9">DSM 5885</strain>
    </source>
</reference>
<sequence length="663" mass="71048">MSSQPFRASWFEDRSIATKINIVTIALFLVVFGICSAVLSGFLSKKLEQLATENLKASNIQIIRMIEAFSAELEKSAQMLGGAFSADVTEILIRNDSAAAMDKAVESFSTATGSIATIFVREGEDFIRKSTSLRDTEGKRVLGTALDRESSAFKAIASGQPYTGRATLFSKNYMTRYIPIRNSANTIVGAAFIGIDFTEALNALKKQIRETKVGDTGYVFVVERKGDVGRAIVHPSLEGQSILDVKADGGRFIVREILEQGQGVIRYTPSDTNLKQQEKVAVFNVFDHWNWIVVSGSFLDEFTADANAVLKALILSCLGTVLVIAIAIQMITGVWLRKPLTELGGIFSKISGGDLRVAITVRNNDEVGQLLSACKTMCAQLRTMVAGIQAGMRELSTNAEALSLTAEEVAMGSHDQSNESMSLASAIEELATSIEQMSSHSEQTQEFVRHSDTVSRNGAAVISEAVESMNSIAGAVREAAEVVSRLGTETEKITQVVAVIREIAEQTNLLALNAAIEAARAGESGRGFAVVADEVRKLAERTTMATTEIGATIQQIQNGTNEAVASMRAGVAQVDTGVALAGRAGTCIGEMQEGAQQVGQAVVGISDGLREQTTVSENVARNVEEIAQQAESNLARARQVAESSAHMQKIAANTLQSVERFEI</sequence>
<dbReference type="Pfam" id="PF17201">
    <property type="entry name" value="Cache_3-Cache_2"/>
    <property type="match status" value="1"/>
</dbReference>
<dbReference type="Gene3D" id="3.30.450.20">
    <property type="entry name" value="PAS domain"/>
    <property type="match status" value="1"/>
</dbReference>
<dbReference type="CDD" id="cd06225">
    <property type="entry name" value="HAMP"/>
    <property type="match status" value="1"/>
</dbReference>
<dbReference type="GO" id="GO:0007165">
    <property type="term" value="P:signal transduction"/>
    <property type="evidence" value="ECO:0007669"/>
    <property type="project" value="UniProtKB-KW"/>
</dbReference>
<dbReference type="PROSITE" id="PS50111">
    <property type="entry name" value="CHEMOTAXIS_TRANSDUC_2"/>
    <property type="match status" value="1"/>
</dbReference>
<dbReference type="RefSeq" id="WP_091940244.1">
    <property type="nucleotide sequence ID" value="NZ_FNCY01000026.1"/>
</dbReference>
<dbReference type="PANTHER" id="PTHR32089">
    <property type="entry name" value="METHYL-ACCEPTING CHEMOTAXIS PROTEIN MCPB"/>
    <property type="match status" value="1"/>
</dbReference>
<evidence type="ECO:0000256" key="3">
    <source>
        <dbReference type="ARBA" id="ARBA00029447"/>
    </source>
</evidence>
<comment type="subcellular location">
    <subcellularLocation>
        <location evidence="1">Membrane</location>
    </subcellularLocation>
</comment>
<dbReference type="EMBL" id="FNCY01000026">
    <property type="protein sequence ID" value="SDI69287.1"/>
    <property type="molecule type" value="Genomic_DNA"/>
</dbReference>
<evidence type="ECO:0000256" key="1">
    <source>
        <dbReference type="ARBA" id="ARBA00004370"/>
    </source>
</evidence>
<keyword evidence="5" id="KW-0472">Membrane</keyword>
<dbReference type="InterPro" id="IPR004089">
    <property type="entry name" value="MCPsignal_dom"/>
</dbReference>
<keyword evidence="9" id="KW-1185">Reference proteome</keyword>
<keyword evidence="5" id="KW-1133">Transmembrane helix</keyword>
<dbReference type="FunFam" id="1.10.287.950:FF:000001">
    <property type="entry name" value="Methyl-accepting chemotaxis sensory transducer"/>
    <property type="match status" value="1"/>
</dbReference>
<dbReference type="CDD" id="cd12912">
    <property type="entry name" value="PDC2_MCP_like"/>
    <property type="match status" value="1"/>
</dbReference>
<dbReference type="AlphaFoldDB" id="A0A1G8MN38"/>
<evidence type="ECO:0000313" key="8">
    <source>
        <dbReference type="EMBL" id="SDI69287.1"/>
    </source>
</evidence>
<dbReference type="Pfam" id="PF00015">
    <property type="entry name" value="MCPsignal"/>
    <property type="match status" value="1"/>
</dbReference>
<gene>
    <name evidence="8" type="ORF">SAMN05660652_03874</name>
</gene>
<dbReference type="InterPro" id="IPR029151">
    <property type="entry name" value="Sensor-like_sf"/>
</dbReference>
<dbReference type="GO" id="GO:0016020">
    <property type="term" value="C:membrane"/>
    <property type="evidence" value="ECO:0007669"/>
    <property type="project" value="UniProtKB-SubCell"/>
</dbReference>
<dbReference type="STRING" id="83767.SAMN05660652_03874"/>
<dbReference type="Gene3D" id="1.10.287.950">
    <property type="entry name" value="Methyl-accepting chemotaxis protein"/>
    <property type="match status" value="1"/>
</dbReference>
<dbReference type="SUPFAM" id="SSF103190">
    <property type="entry name" value="Sensory domain-like"/>
    <property type="match status" value="1"/>
</dbReference>
<dbReference type="PROSITE" id="PS50885">
    <property type="entry name" value="HAMP"/>
    <property type="match status" value="1"/>
</dbReference>
<feature type="domain" description="Methyl-accepting transducer" evidence="6">
    <location>
        <begin position="391"/>
        <end position="627"/>
    </location>
</feature>
<dbReference type="CDD" id="cd11386">
    <property type="entry name" value="MCP_signal"/>
    <property type="match status" value="1"/>
</dbReference>
<dbReference type="Proteomes" id="UP000198607">
    <property type="component" value="Unassembled WGS sequence"/>
</dbReference>
<organism evidence="8 9">
    <name type="scientific">Propionivibrio dicarboxylicus</name>
    <dbReference type="NCBI Taxonomy" id="83767"/>
    <lineage>
        <taxon>Bacteria</taxon>
        <taxon>Pseudomonadati</taxon>
        <taxon>Pseudomonadota</taxon>
        <taxon>Betaproteobacteria</taxon>
        <taxon>Rhodocyclales</taxon>
        <taxon>Rhodocyclaceae</taxon>
        <taxon>Propionivibrio</taxon>
    </lineage>
</organism>
<evidence type="ECO:0000313" key="9">
    <source>
        <dbReference type="Proteomes" id="UP000198607"/>
    </source>
</evidence>
<accession>A0A1G8MN38</accession>
<evidence type="ECO:0000259" key="6">
    <source>
        <dbReference type="PROSITE" id="PS50111"/>
    </source>
</evidence>
<keyword evidence="2 4" id="KW-0807">Transducer</keyword>
<dbReference type="GO" id="GO:0006935">
    <property type="term" value="P:chemotaxis"/>
    <property type="evidence" value="ECO:0007669"/>
    <property type="project" value="UniProtKB-ARBA"/>
</dbReference>
<keyword evidence="5" id="KW-0812">Transmembrane</keyword>
<feature type="transmembrane region" description="Helical" evidence="5">
    <location>
        <begin position="312"/>
        <end position="336"/>
    </location>
</feature>
<dbReference type="Pfam" id="PF00672">
    <property type="entry name" value="HAMP"/>
    <property type="match status" value="1"/>
</dbReference>
<dbReference type="InterPro" id="IPR003660">
    <property type="entry name" value="HAMP_dom"/>
</dbReference>
<dbReference type="SUPFAM" id="SSF58104">
    <property type="entry name" value="Methyl-accepting chemotaxis protein (MCP) signaling domain"/>
    <property type="match status" value="1"/>
</dbReference>
<dbReference type="OrthoDB" id="9763018at2"/>
<keyword evidence="8" id="KW-0675">Receptor</keyword>
<comment type="similarity">
    <text evidence="3">Belongs to the methyl-accepting chemotaxis (MCP) protein family.</text>
</comment>
<feature type="domain" description="HAMP" evidence="7">
    <location>
        <begin position="334"/>
        <end position="386"/>
    </location>
</feature>
<proteinExistence type="inferred from homology"/>
<name>A0A1G8MN38_9RHOO</name>
<feature type="transmembrane region" description="Helical" evidence="5">
    <location>
        <begin position="20"/>
        <end position="43"/>
    </location>
</feature>
<evidence type="ECO:0000256" key="5">
    <source>
        <dbReference type="SAM" id="Phobius"/>
    </source>
</evidence>
<protein>
    <submittedName>
        <fullName evidence="8">Methyl-accepting chemotaxis protein-2, aspartate sensor receptor</fullName>
    </submittedName>
</protein>
<dbReference type="InterPro" id="IPR033462">
    <property type="entry name" value="Cache_3-Cache_2"/>
</dbReference>
<evidence type="ECO:0000256" key="4">
    <source>
        <dbReference type="PROSITE-ProRule" id="PRU00284"/>
    </source>
</evidence>
<dbReference type="SMART" id="SM00283">
    <property type="entry name" value="MA"/>
    <property type="match status" value="1"/>
</dbReference>